<sequence length="311" mass="34508">MLSACSIPESTPISRENLSEDGAYAADIHAEKQLAVVSQVSGAIKVYDLISREILYSWRHQGEGLNLVDNVKFSRDGDYVITSDNEAFALWEIATGEPVGFWRVEESTIRDIAVANNGRAVLIGKADGSVMFFEPSTERRLEFLAHTEKINTVDLSANGKYALTGGNDYKAYLWDTDSAQIIHVFDHPHRVSKVLIDQNAKYLFTSDTQDKAQIWDAQSGDEVSRLHFIERQLIFTSASFSKDSNYLLTGGPSKKMSLWDTQSGKLLQKWRVAASDGPGPQSAVVYAVNFVDDEAVSVSSSGNIEKWELKE</sequence>
<dbReference type="PROSITE" id="PS00678">
    <property type="entry name" value="WD_REPEATS_1"/>
    <property type="match status" value="1"/>
</dbReference>
<dbReference type="RefSeq" id="WP_311368672.1">
    <property type="nucleotide sequence ID" value="NZ_JAVRHX010000002.1"/>
</dbReference>
<feature type="repeat" description="WD" evidence="3">
    <location>
        <begin position="236"/>
        <end position="269"/>
    </location>
</feature>
<feature type="repeat" description="WD" evidence="3">
    <location>
        <begin position="143"/>
        <end position="184"/>
    </location>
</feature>
<dbReference type="SUPFAM" id="SSF50978">
    <property type="entry name" value="WD40 repeat-like"/>
    <property type="match status" value="1"/>
</dbReference>
<dbReference type="InterPro" id="IPR050505">
    <property type="entry name" value="WDR55/POC1"/>
</dbReference>
<dbReference type="PANTHER" id="PTHR44019:SF8">
    <property type="entry name" value="POC1 CENTRIOLAR PROTEIN HOMOLOG"/>
    <property type="match status" value="1"/>
</dbReference>
<evidence type="ECO:0000313" key="5">
    <source>
        <dbReference type="Proteomes" id="UP001253545"/>
    </source>
</evidence>
<evidence type="ECO:0000256" key="3">
    <source>
        <dbReference type="PROSITE-ProRule" id="PRU00221"/>
    </source>
</evidence>
<dbReference type="InterPro" id="IPR015943">
    <property type="entry name" value="WD40/YVTN_repeat-like_dom_sf"/>
</dbReference>
<comment type="caution">
    <text evidence="4">The sequence shown here is derived from an EMBL/GenBank/DDBJ whole genome shotgun (WGS) entry which is preliminary data.</text>
</comment>
<dbReference type="InterPro" id="IPR001680">
    <property type="entry name" value="WD40_rpt"/>
</dbReference>
<name>A0ABU2ZR97_9ALTE</name>
<keyword evidence="5" id="KW-1185">Reference proteome</keyword>
<evidence type="ECO:0000256" key="2">
    <source>
        <dbReference type="ARBA" id="ARBA00022737"/>
    </source>
</evidence>
<dbReference type="Gene3D" id="2.130.10.10">
    <property type="entry name" value="YVTN repeat-like/Quinoprotein amine dehydrogenase"/>
    <property type="match status" value="2"/>
</dbReference>
<evidence type="ECO:0000256" key="1">
    <source>
        <dbReference type="ARBA" id="ARBA00022574"/>
    </source>
</evidence>
<dbReference type="Proteomes" id="UP001253545">
    <property type="component" value="Unassembled WGS sequence"/>
</dbReference>
<dbReference type="InterPro" id="IPR019775">
    <property type="entry name" value="WD40_repeat_CS"/>
</dbReference>
<protein>
    <recommendedName>
        <fullName evidence="6">Translation initiation factor beta propellor-like domain-containing protein</fullName>
    </recommendedName>
</protein>
<dbReference type="PANTHER" id="PTHR44019">
    <property type="entry name" value="WD REPEAT-CONTAINING PROTEIN 55"/>
    <property type="match status" value="1"/>
</dbReference>
<dbReference type="PROSITE" id="PS50082">
    <property type="entry name" value="WD_REPEATS_2"/>
    <property type="match status" value="3"/>
</dbReference>
<accession>A0ABU2ZR97</accession>
<feature type="repeat" description="WD" evidence="3">
    <location>
        <begin position="184"/>
        <end position="225"/>
    </location>
</feature>
<dbReference type="EMBL" id="JAVRHX010000002">
    <property type="protein sequence ID" value="MDT0595157.1"/>
    <property type="molecule type" value="Genomic_DNA"/>
</dbReference>
<organism evidence="4 5">
    <name type="scientific">Glaciecola petra</name>
    <dbReference type="NCBI Taxonomy" id="3075602"/>
    <lineage>
        <taxon>Bacteria</taxon>
        <taxon>Pseudomonadati</taxon>
        <taxon>Pseudomonadota</taxon>
        <taxon>Gammaproteobacteria</taxon>
        <taxon>Alteromonadales</taxon>
        <taxon>Alteromonadaceae</taxon>
        <taxon>Glaciecola</taxon>
    </lineage>
</organism>
<reference evidence="4 5" key="1">
    <citation type="submission" date="2023-09" db="EMBL/GenBank/DDBJ databases">
        <authorList>
            <person name="Rey-Velasco X."/>
        </authorList>
    </citation>
    <scope>NUCLEOTIDE SEQUENCE [LARGE SCALE GENOMIC DNA]</scope>
    <source>
        <strain evidence="4 5">P117</strain>
    </source>
</reference>
<dbReference type="InterPro" id="IPR036322">
    <property type="entry name" value="WD40_repeat_dom_sf"/>
</dbReference>
<dbReference type="Pfam" id="PF00400">
    <property type="entry name" value="WD40"/>
    <property type="match status" value="2"/>
</dbReference>
<evidence type="ECO:0000313" key="4">
    <source>
        <dbReference type="EMBL" id="MDT0595157.1"/>
    </source>
</evidence>
<proteinExistence type="predicted"/>
<dbReference type="SMART" id="SM00320">
    <property type="entry name" value="WD40"/>
    <property type="match status" value="7"/>
</dbReference>
<gene>
    <name evidence="4" type="ORF">RM552_09905</name>
</gene>
<dbReference type="PROSITE" id="PS50294">
    <property type="entry name" value="WD_REPEATS_REGION"/>
    <property type="match status" value="1"/>
</dbReference>
<evidence type="ECO:0008006" key="6">
    <source>
        <dbReference type="Google" id="ProtNLM"/>
    </source>
</evidence>
<keyword evidence="1 3" id="KW-0853">WD repeat</keyword>
<keyword evidence="2" id="KW-0677">Repeat</keyword>